<evidence type="ECO:0000313" key="1">
    <source>
        <dbReference type="EMBL" id="ABC64538.1"/>
    </source>
</evidence>
<dbReference type="AlphaFoldDB" id="Q2N703"/>
<keyword evidence="2" id="KW-1185">Reference proteome</keyword>
<protein>
    <submittedName>
        <fullName evidence="1">Uncharacterized protein</fullName>
    </submittedName>
</protein>
<accession>Q2N703</accession>
<reference evidence="2" key="1">
    <citation type="journal article" date="2009" name="J. Bacteriol.">
        <title>Complete genome sequence of Erythrobacter litoralis HTCC2594.</title>
        <authorList>
            <person name="Oh H.M."/>
            <person name="Giovannoni S.J."/>
            <person name="Ferriera S."/>
            <person name="Johnson J."/>
            <person name="Cho J.C."/>
        </authorList>
    </citation>
    <scope>NUCLEOTIDE SEQUENCE [LARGE SCALE GENOMIC DNA]</scope>
    <source>
        <strain evidence="2">HTCC2594</strain>
    </source>
</reference>
<dbReference type="EMBL" id="CP000157">
    <property type="protein sequence ID" value="ABC64538.1"/>
    <property type="molecule type" value="Genomic_DNA"/>
</dbReference>
<name>Q2N703_ERYLH</name>
<evidence type="ECO:0000313" key="2">
    <source>
        <dbReference type="Proteomes" id="UP000008808"/>
    </source>
</evidence>
<gene>
    <name evidence="1" type="ordered locus">ELI_12230</name>
</gene>
<organism evidence="1 2">
    <name type="scientific">Erythrobacter litoralis (strain HTCC2594)</name>
    <dbReference type="NCBI Taxonomy" id="314225"/>
    <lineage>
        <taxon>Bacteria</taxon>
        <taxon>Pseudomonadati</taxon>
        <taxon>Pseudomonadota</taxon>
        <taxon>Alphaproteobacteria</taxon>
        <taxon>Sphingomonadales</taxon>
        <taxon>Erythrobacteraceae</taxon>
        <taxon>Erythrobacter/Porphyrobacter group</taxon>
        <taxon>Erythrobacter</taxon>
    </lineage>
</organism>
<dbReference type="Proteomes" id="UP000008808">
    <property type="component" value="Chromosome"/>
</dbReference>
<dbReference type="HOGENOM" id="CLU_2843130_0_0_5"/>
<dbReference type="KEGG" id="eli:ELI_12230"/>
<dbReference type="STRING" id="314225.ELI_12230"/>
<proteinExistence type="predicted"/>
<sequence length="65" mass="6562">MPDVPVDPGLALLVDCNAGGRATLVLDDSSTLSLTFSPGLTLLPLAVIAIQSAGQTAALDAWVLD</sequence>